<dbReference type="EMBL" id="JAVRHL010000003">
    <property type="protein sequence ID" value="MDT0683748.1"/>
    <property type="molecule type" value="Genomic_DNA"/>
</dbReference>
<dbReference type="Pfam" id="PF00126">
    <property type="entry name" value="HTH_1"/>
    <property type="match status" value="1"/>
</dbReference>
<evidence type="ECO:0000256" key="4">
    <source>
        <dbReference type="ARBA" id="ARBA00023163"/>
    </source>
</evidence>
<keyword evidence="4" id="KW-0804">Transcription</keyword>
<evidence type="ECO:0000256" key="1">
    <source>
        <dbReference type="ARBA" id="ARBA00009437"/>
    </source>
</evidence>
<gene>
    <name evidence="7" type="ORF">RM543_13735</name>
</gene>
<feature type="domain" description="HTH lysR-type" evidence="6">
    <location>
        <begin position="21"/>
        <end position="78"/>
    </location>
</feature>
<organism evidence="7 8">
    <name type="scientific">Tropicimonas omnivorans</name>
    <dbReference type="NCBI Taxonomy" id="3075590"/>
    <lineage>
        <taxon>Bacteria</taxon>
        <taxon>Pseudomonadati</taxon>
        <taxon>Pseudomonadota</taxon>
        <taxon>Alphaproteobacteria</taxon>
        <taxon>Rhodobacterales</taxon>
        <taxon>Roseobacteraceae</taxon>
        <taxon>Tropicimonas</taxon>
    </lineage>
</organism>
<keyword evidence="2" id="KW-0805">Transcription regulation</keyword>
<dbReference type="Proteomes" id="UP001265259">
    <property type="component" value="Unassembled WGS sequence"/>
</dbReference>
<evidence type="ECO:0000313" key="7">
    <source>
        <dbReference type="EMBL" id="MDT0683748.1"/>
    </source>
</evidence>
<dbReference type="Gene3D" id="1.10.10.10">
    <property type="entry name" value="Winged helix-like DNA-binding domain superfamily/Winged helix DNA-binding domain"/>
    <property type="match status" value="1"/>
</dbReference>
<keyword evidence="5" id="KW-0472">Membrane</keyword>
<keyword evidence="5" id="KW-1133">Transmembrane helix</keyword>
<dbReference type="InterPro" id="IPR036388">
    <property type="entry name" value="WH-like_DNA-bd_sf"/>
</dbReference>
<dbReference type="SUPFAM" id="SSF46785">
    <property type="entry name" value="Winged helix' DNA-binding domain"/>
    <property type="match status" value="1"/>
</dbReference>
<evidence type="ECO:0000256" key="2">
    <source>
        <dbReference type="ARBA" id="ARBA00023015"/>
    </source>
</evidence>
<dbReference type="InterPro" id="IPR005119">
    <property type="entry name" value="LysR_subst-bd"/>
</dbReference>
<accession>A0ABU3DJ60</accession>
<dbReference type="PROSITE" id="PS50931">
    <property type="entry name" value="HTH_LYSR"/>
    <property type="match status" value="1"/>
</dbReference>
<dbReference type="InterPro" id="IPR000847">
    <property type="entry name" value="LysR_HTH_N"/>
</dbReference>
<dbReference type="PANTHER" id="PTHR30346">
    <property type="entry name" value="TRANSCRIPTIONAL DUAL REGULATOR HCAR-RELATED"/>
    <property type="match status" value="1"/>
</dbReference>
<keyword evidence="3" id="KW-0238">DNA-binding</keyword>
<evidence type="ECO:0000259" key="6">
    <source>
        <dbReference type="PROSITE" id="PS50931"/>
    </source>
</evidence>
<dbReference type="PANTHER" id="PTHR30346:SF28">
    <property type="entry name" value="HTH-TYPE TRANSCRIPTIONAL REGULATOR CYNR"/>
    <property type="match status" value="1"/>
</dbReference>
<dbReference type="Gene3D" id="3.40.190.10">
    <property type="entry name" value="Periplasmic binding protein-like II"/>
    <property type="match status" value="2"/>
</dbReference>
<protein>
    <submittedName>
        <fullName evidence="7">LysR family transcriptional regulator</fullName>
    </submittedName>
</protein>
<proteinExistence type="inferred from homology"/>
<dbReference type="Pfam" id="PF03466">
    <property type="entry name" value="LysR_substrate"/>
    <property type="match status" value="1"/>
</dbReference>
<dbReference type="SUPFAM" id="SSF53850">
    <property type="entry name" value="Periplasmic binding protein-like II"/>
    <property type="match status" value="1"/>
</dbReference>
<dbReference type="RefSeq" id="WP_311692580.1">
    <property type="nucleotide sequence ID" value="NZ_JAVRHL010000003.1"/>
</dbReference>
<dbReference type="InterPro" id="IPR036390">
    <property type="entry name" value="WH_DNA-bd_sf"/>
</dbReference>
<keyword evidence="8" id="KW-1185">Reference proteome</keyword>
<comment type="similarity">
    <text evidence="1">Belongs to the LysR transcriptional regulatory family.</text>
</comment>
<evidence type="ECO:0000256" key="3">
    <source>
        <dbReference type="ARBA" id="ARBA00023125"/>
    </source>
</evidence>
<evidence type="ECO:0000313" key="8">
    <source>
        <dbReference type="Proteomes" id="UP001265259"/>
    </source>
</evidence>
<comment type="caution">
    <text evidence="7">The sequence shown here is derived from an EMBL/GenBank/DDBJ whole genome shotgun (WGS) entry which is preliminary data.</text>
</comment>
<reference evidence="7 8" key="1">
    <citation type="submission" date="2023-09" db="EMBL/GenBank/DDBJ databases">
        <authorList>
            <person name="Rey-Velasco X."/>
        </authorList>
    </citation>
    <scope>NUCLEOTIDE SEQUENCE [LARGE SCALE GENOMIC DNA]</scope>
    <source>
        <strain evidence="7 8">F158</strain>
    </source>
</reference>
<name>A0ABU3DJ60_9RHOB</name>
<feature type="transmembrane region" description="Helical" evidence="5">
    <location>
        <begin position="243"/>
        <end position="264"/>
    </location>
</feature>
<keyword evidence="5" id="KW-0812">Transmembrane</keyword>
<sequence length="352" mass="37537">MGGGSQKGNADHGGRDAAGRITLWGIEVFAAVAEEGSLTAAAQRLGTSPSGVSQQLASLEAAIGQPLIDRARRPVAVTPAGAAFRRRAQRILNEAAQARAELAVPGLAHLTDLRLGMIEDLEAEVTPRLLAGIADELTHCQFLLETGASHRLFDLLESRALDVIVAAEMGAPADWMEMHPLIEEPFVVAAPKGSVPDGGDALAALKALPLILYTQRHLMGRQIGAHLARQNLTLAHRFELDSYTAIMALVAAGAGWTILTPLGLMRTRRFAPDVDVLPLPFPPLSRRISLHARAGVLQDMPERLAARLRGLLGDLIVAPALSRMPWLGEELRILDDQPAMTSPAATTSAREI</sequence>
<evidence type="ECO:0000256" key="5">
    <source>
        <dbReference type="SAM" id="Phobius"/>
    </source>
</evidence>